<protein>
    <submittedName>
        <fullName evidence="1">Uncharacterized protein</fullName>
    </submittedName>
</protein>
<dbReference type="AlphaFoldDB" id="H8I724"/>
<dbReference type="KEGG" id="mez:Mtc_1098"/>
<reference evidence="1 2" key="1">
    <citation type="journal article" date="2012" name="J. Bacteriol.">
        <title>Complete genome sequence of a thermophilic methanogen, Methanocella conradii HZ254, isolated from Chinese rice field soil.</title>
        <authorList>
            <person name="Lu Z."/>
            <person name="Lu Y."/>
        </authorList>
    </citation>
    <scope>NUCLEOTIDE SEQUENCE [LARGE SCALE GENOMIC DNA]</scope>
    <source>
        <strain evidence="2">DSM 24694 / JCM 17849 / CGMCC 1.5162 / HZ254</strain>
    </source>
</reference>
<name>H8I724_METCZ</name>
<dbReference type="Proteomes" id="UP000005233">
    <property type="component" value="Chromosome"/>
</dbReference>
<sequence>MLGPRNRKDEDNRKLVEREVKKLIDAGLVCVYDGDRLRLTEYGLQVAEKMRMEEKSRLRSFKRR</sequence>
<dbReference type="HOGENOM" id="CLU_2857079_0_0_2"/>
<dbReference type="InterPro" id="IPR036390">
    <property type="entry name" value="WH_DNA-bd_sf"/>
</dbReference>
<accession>H8I724</accession>
<keyword evidence="2" id="KW-1185">Reference proteome</keyword>
<dbReference type="GeneID" id="11971223"/>
<dbReference type="EMBL" id="CP003243">
    <property type="protein sequence ID" value="AFC99854.1"/>
    <property type="molecule type" value="Genomic_DNA"/>
</dbReference>
<dbReference type="SUPFAM" id="SSF46785">
    <property type="entry name" value="Winged helix' DNA-binding domain"/>
    <property type="match status" value="1"/>
</dbReference>
<gene>
    <name evidence="1" type="ordered locus">Mtc_1098</name>
</gene>
<dbReference type="RefSeq" id="WP_014405692.1">
    <property type="nucleotide sequence ID" value="NC_017034.1"/>
</dbReference>
<proteinExistence type="predicted"/>
<evidence type="ECO:0000313" key="2">
    <source>
        <dbReference type="Proteomes" id="UP000005233"/>
    </source>
</evidence>
<organism evidence="1 2">
    <name type="scientific">Methanocella conradii (strain DSM 24694 / JCM 17849 / CGMCC 1.5162 / HZ254)</name>
    <dbReference type="NCBI Taxonomy" id="1041930"/>
    <lineage>
        <taxon>Archaea</taxon>
        <taxon>Methanobacteriati</taxon>
        <taxon>Methanobacteriota</taxon>
        <taxon>Stenosarchaea group</taxon>
        <taxon>Methanomicrobia</taxon>
        <taxon>Methanocellales</taxon>
        <taxon>Methanocellaceae</taxon>
        <taxon>Methanocella</taxon>
    </lineage>
</organism>
<evidence type="ECO:0000313" key="1">
    <source>
        <dbReference type="EMBL" id="AFC99854.1"/>
    </source>
</evidence>